<evidence type="ECO:0000313" key="2">
    <source>
        <dbReference type="Proteomes" id="UP000515153"/>
    </source>
</evidence>
<reference evidence="3" key="3">
    <citation type="submission" date="2025-08" db="UniProtKB">
        <authorList>
            <consortium name="RefSeq"/>
        </authorList>
    </citation>
    <scope>IDENTIFICATION</scope>
    <source>
        <strain evidence="3">NI907</strain>
    </source>
</reference>
<organism evidence="2 3">
    <name type="scientific">Pyricularia grisea</name>
    <name type="common">Crabgrass-specific blast fungus</name>
    <name type="synonym">Magnaporthe grisea</name>
    <dbReference type="NCBI Taxonomy" id="148305"/>
    <lineage>
        <taxon>Eukaryota</taxon>
        <taxon>Fungi</taxon>
        <taxon>Dikarya</taxon>
        <taxon>Ascomycota</taxon>
        <taxon>Pezizomycotina</taxon>
        <taxon>Sordariomycetes</taxon>
        <taxon>Sordariomycetidae</taxon>
        <taxon>Magnaporthales</taxon>
        <taxon>Pyriculariaceae</taxon>
        <taxon>Pyricularia</taxon>
    </lineage>
</organism>
<keyword evidence="2" id="KW-1185">Reference proteome</keyword>
<dbReference type="AlphaFoldDB" id="A0A6P8AM93"/>
<reference evidence="3" key="2">
    <citation type="submission" date="2019-10" db="EMBL/GenBank/DDBJ databases">
        <authorList>
            <consortium name="NCBI Genome Project"/>
        </authorList>
    </citation>
    <scope>NUCLEOTIDE SEQUENCE</scope>
    <source>
        <strain evidence="3">NI907</strain>
    </source>
</reference>
<reference evidence="3" key="1">
    <citation type="journal article" date="2019" name="Mol. Biol. Evol.">
        <title>Blast fungal genomes show frequent chromosomal changes, gene gains and losses, and effector gene turnover.</title>
        <authorList>
            <person name="Gomez Luciano L.B."/>
            <person name="Jason Tsai I."/>
            <person name="Chuma I."/>
            <person name="Tosa Y."/>
            <person name="Chen Y.H."/>
            <person name="Li J.Y."/>
            <person name="Li M.Y."/>
            <person name="Jade Lu M.Y."/>
            <person name="Nakayashiki H."/>
            <person name="Li W.H."/>
        </authorList>
    </citation>
    <scope>NUCLEOTIDE SEQUENCE</scope>
    <source>
        <strain evidence="3">NI907</strain>
    </source>
</reference>
<accession>A0A6P8AM93</accession>
<evidence type="ECO:0000256" key="1">
    <source>
        <dbReference type="SAM" id="MobiDB-lite"/>
    </source>
</evidence>
<dbReference type="GeneID" id="41967365"/>
<dbReference type="KEGG" id="pgri:PgNI_12514"/>
<dbReference type="Proteomes" id="UP000515153">
    <property type="component" value="Unplaced"/>
</dbReference>
<name>A0A6P8AM93_PYRGI</name>
<gene>
    <name evidence="3" type="ORF">PgNI_12514</name>
</gene>
<dbReference type="RefSeq" id="XP_030976027.1">
    <property type="nucleotide sequence ID" value="XM_031132462.1"/>
</dbReference>
<feature type="non-terminal residue" evidence="3">
    <location>
        <position position="74"/>
    </location>
</feature>
<sequence>MCEFIYEVFKCGHYLKWIQICTEDEKRQCQPKDTTSTKLDCWCEISNCDREQNQDRREGPGNRINGGFADGIID</sequence>
<evidence type="ECO:0000313" key="3">
    <source>
        <dbReference type="RefSeq" id="XP_030976027.1"/>
    </source>
</evidence>
<feature type="region of interest" description="Disordered" evidence="1">
    <location>
        <begin position="52"/>
        <end position="74"/>
    </location>
</feature>
<protein>
    <submittedName>
        <fullName evidence="3">Uncharacterized protein</fullName>
    </submittedName>
</protein>
<proteinExistence type="predicted"/>